<reference evidence="2 3" key="1">
    <citation type="submission" date="2024-09" db="EMBL/GenBank/DDBJ databases">
        <title>Genome sequencing and assembly of Phytophthora oleae, isolate VK10A, causative agent of rot of olive drupes.</title>
        <authorList>
            <person name="Conti Taguali S."/>
            <person name="Riolo M."/>
            <person name="La Spada F."/>
            <person name="Cacciola S.O."/>
            <person name="Dionisio G."/>
        </authorList>
    </citation>
    <scope>NUCLEOTIDE SEQUENCE [LARGE SCALE GENOMIC DNA]</scope>
    <source>
        <strain evidence="2 3">VK10A</strain>
    </source>
</reference>
<name>A0ABD3EXQ9_9STRA</name>
<evidence type="ECO:0000256" key="1">
    <source>
        <dbReference type="SAM" id="MobiDB-lite"/>
    </source>
</evidence>
<evidence type="ECO:0000313" key="3">
    <source>
        <dbReference type="Proteomes" id="UP001632037"/>
    </source>
</evidence>
<evidence type="ECO:0000313" key="2">
    <source>
        <dbReference type="EMBL" id="KAL3659052.1"/>
    </source>
</evidence>
<accession>A0ABD3EXQ9</accession>
<gene>
    <name evidence="2" type="ORF">V7S43_015936</name>
</gene>
<organism evidence="2 3">
    <name type="scientific">Phytophthora oleae</name>
    <dbReference type="NCBI Taxonomy" id="2107226"/>
    <lineage>
        <taxon>Eukaryota</taxon>
        <taxon>Sar</taxon>
        <taxon>Stramenopiles</taxon>
        <taxon>Oomycota</taxon>
        <taxon>Peronosporomycetes</taxon>
        <taxon>Peronosporales</taxon>
        <taxon>Peronosporaceae</taxon>
        <taxon>Phytophthora</taxon>
    </lineage>
</organism>
<dbReference type="EMBL" id="JBIMZQ010000049">
    <property type="protein sequence ID" value="KAL3659052.1"/>
    <property type="molecule type" value="Genomic_DNA"/>
</dbReference>
<feature type="region of interest" description="Disordered" evidence="1">
    <location>
        <begin position="175"/>
        <end position="198"/>
    </location>
</feature>
<feature type="region of interest" description="Disordered" evidence="1">
    <location>
        <begin position="1"/>
        <end position="51"/>
    </location>
</feature>
<sequence>MNWMTSGRHRALYSQRGRRRQMHFPSQVQRQRVKHTSPPRSSQLARQEATPWYIVPVGDDDESQDIRVLELERKGAMKTVEAEAEVQKTDLVSSCEDGGGALSSPSRKRSHGQQEQNYRDGRSKSRCIFTPKKKRKYEQPLPAVQRVQAVREERPPSSIASGVDMLFFNDGKELQGKNQRQHAARSVADPAPSGKHRNRFSKHIVEKEDQETLQAGCA</sequence>
<proteinExistence type="predicted"/>
<feature type="compositionally biased region" description="Basic residues" evidence="1">
    <location>
        <begin position="7"/>
        <end position="22"/>
    </location>
</feature>
<dbReference type="Proteomes" id="UP001632037">
    <property type="component" value="Unassembled WGS sequence"/>
</dbReference>
<protein>
    <submittedName>
        <fullName evidence="2">Uncharacterized protein</fullName>
    </submittedName>
</protein>
<keyword evidence="3" id="KW-1185">Reference proteome</keyword>
<feature type="region of interest" description="Disordered" evidence="1">
    <location>
        <begin position="89"/>
        <end position="123"/>
    </location>
</feature>
<dbReference type="AlphaFoldDB" id="A0ABD3EXQ9"/>
<comment type="caution">
    <text evidence="2">The sequence shown here is derived from an EMBL/GenBank/DDBJ whole genome shotgun (WGS) entry which is preliminary data.</text>
</comment>